<dbReference type="PANTHER" id="PTHR43591">
    <property type="entry name" value="METHYLTRANSFERASE"/>
    <property type="match status" value="1"/>
</dbReference>
<dbReference type="InterPro" id="IPR029063">
    <property type="entry name" value="SAM-dependent_MTases_sf"/>
</dbReference>
<dbReference type="OrthoDB" id="9808140at2"/>
<dbReference type="CDD" id="cd02440">
    <property type="entry name" value="AdoMet_MTases"/>
    <property type="match status" value="1"/>
</dbReference>
<dbReference type="KEGG" id="kbs:EPA93_02460"/>
<keyword evidence="2" id="KW-0808">Transferase</keyword>
<evidence type="ECO:0000313" key="3">
    <source>
        <dbReference type="Proteomes" id="UP000290365"/>
    </source>
</evidence>
<dbReference type="Proteomes" id="UP000290365">
    <property type="component" value="Chromosome"/>
</dbReference>
<dbReference type="EMBL" id="CP035758">
    <property type="protein sequence ID" value="QBD74913.1"/>
    <property type="molecule type" value="Genomic_DNA"/>
</dbReference>
<evidence type="ECO:0000313" key="2">
    <source>
        <dbReference type="EMBL" id="QBD74913.1"/>
    </source>
</evidence>
<gene>
    <name evidence="2" type="ORF">EPA93_02460</name>
</gene>
<dbReference type="AlphaFoldDB" id="A0A4P6JIT6"/>
<dbReference type="Pfam" id="PF13847">
    <property type="entry name" value="Methyltransf_31"/>
    <property type="match status" value="1"/>
</dbReference>
<dbReference type="RefSeq" id="WP_129885512.1">
    <property type="nucleotide sequence ID" value="NZ_CP035758.1"/>
</dbReference>
<dbReference type="PANTHER" id="PTHR43591:SF24">
    <property type="entry name" value="2-METHOXY-6-POLYPRENYL-1,4-BENZOQUINOL METHYLASE, MITOCHONDRIAL"/>
    <property type="match status" value="1"/>
</dbReference>
<keyword evidence="2" id="KW-0489">Methyltransferase</keyword>
<name>A0A4P6JIT6_KTERU</name>
<dbReference type="Gene3D" id="3.40.50.150">
    <property type="entry name" value="Vaccinia Virus protein VP39"/>
    <property type="match status" value="1"/>
</dbReference>
<reference evidence="2 3" key="1">
    <citation type="submission" date="2019-01" db="EMBL/GenBank/DDBJ databases">
        <title>Ktedonosporobacter rubrisoli SCAWS-G2.</title>
        <authorList>
            <person name="Huang Y."/>
            <person name="Yan B."/>
        </authorList>
    </citation>
    <scope>NUCLEOTIDE SEQUENCE [LARGE SCALE GENOMIC DNA]</scope>
    <source>
        <strain evidence="2 3">SCAWS-G2</strain>
    </source>
</reference>
<dbReference type="GO" id="GO:0032259">
    <property type="term" value="P:methylation"/>
    <property type="evidence" value="ECO:0007669"/>
    <property type="project" value="UniProtKB-KW"/>
</dbReference>
<dbReference type="InterPro" id="IPR025714">
    <property type="entry name" value="Methyltranfer_dom"/>
</dbReference>
<protein>
    <submittedName>
        <fullName evidence="2">Methyltransferase domain-containing protein</fullName>
    </submittedName>
</protein>
<evidence type="ECO:0000259" key="1">
    <source>
        <dbReference type="Pfam" id="PF13847"/>
    </source>
</evidence>
<keyword evidence="3" id="KW-1185">Reference proteome</keyword>
<organism evidence="2 3">
    <name type="scientific">Ktedonosporobacter rubrisoli</name>
    <dbReference type="NCBI Taxonomy" id="2509675"/>
    <lineage>
        <taxon>Bacteria</taxon>
        <taxon>Bacillati</taxon>
        <taxon>Chloroflexota</taxon>
        <taxon>Ktedonobacteria</taxon>
        <taxon>Ktedonobacterales</taxon>
        <taxon>Ktedonosporobacteraceae</taxon>
        <taxon>Ktedonosporobacter</taxon>
    </lineage>
</organism>
<accession>A0A4P6JIT6</accession>
<sequence length="300" mass="34426">MQESQTDKWAQWLIHGRWKGDSQTEEEQKQAFFYPVRNTLLNWAKLEGNETVLDIGCGDGLLAFGALERLGPGGKVIFSDISSFLLDHCRMLAEQKNAIEQCQFLQASAEDLRKLADNSIDVITIRSVLIYVQDKQQAFSEFYRVLRQGGRVVLFEPINRFKPLEPFGKVAFEHLFWGYDVTPIQSIADKVQAVFARLQPWDTDPMFNFDERDMLTYAQKAGFNSVDFTLNASCVPGEEPARWDIFLKKQQNPLVPMLQEALQQALSPDEMAQFEAHLRPLVEAGQDIHRHGLLYLRIEK</sequence>
<proteinExistence type="predicted"/>
<feature type="domain" description="Methyltransferase" evidence="1">
    <location>
        <begin position="48"/>
        <end position="155"/>
    </location>
</feature>
<dbReference type="SUPFAM" id="SSF53335">
    <property type="entry name" value="S-adenosyl-L-methionine-dependent methyltransferases"/>
    <property type="match status" value="1"/>
</dbReference>
<dbReference type="GO" id="GO:0008168">
    <property type="term" value="F:methyltransferase activity"/>
    <property type="evidence" value="ECO:0007669"/>
    <property type="project" value="UniProtKB-KW"/>
</dbReference>